<organism evidence="7 8">
    <name type="scientific">Oopsacas minuta</name>
    <dbReference type="NCBI Taxonomy" id="111878"/>
    <lineage>
        <taxon>Eukaryota</taxon>
        <taxon>Metazoa</taxon>
        <taxon>Porifera</taxon>
        <taxon>Hexactinellida</taxon>
        <taxon>Hexasterophora</taxon>
        <taxon>Lyssacinosida</taxon>
        <taxon>Leucopsacidae</taxon>
        <taxon>Oopsacas</taxon>
    </lineage>
</organism>
<feature type="domain" description="TRAF-type" evidence="6">
    <location>
        <begin position="107"/>
        <end position="158"/>
    </location>
</feature>
<sequence length="451" mass="50981">MTTSPRTFGYDANFSPPLKKRLECPICLLAQKDPLQTPCGHRFCANCIDNALRLTGQRCPIDNKALSLTQLFPDNFARREVLSLSVLCNNSKPGCVWKGELRELEDHLCVCQFIEIKCPFSCGSIFTRDRFSTHQQECEKKPVPCLYCEIVFPSEQIEEHQPFCSKTKPQPYIQQLLLQLNHKLLKWTGHIQLLGHTPTTLQAHFFSFDSQEINTIYWPPNLKFAIQSGSKECEQSLDLGKRMNQIVKVDFITDRNQNMENFFVEKMFYVCRISYSKKKKNDLILQLVWDSEKRECVLCVFKDANIKFLTKKMENRNLSGTNGLMRNSNSSHAGQVWPPVAGISINSAIPRINVAPDILLSQAPPTGVNPGNTPVITQPVWSPLLVYPSLLSAYVGTPNILTYSQLNTSPINFPSTYMDTASYFILDGQNSSSIAHTHVNPVDPVDGKILS</sequence>
<evidence type="ECO:0000256" key="1">
    <source>
        <dbReference type="ARBA" id="ARBA00022723"/>
    </source>
</evidence>
<dbReference type="GO" id="GO:0008270">
    <property type="term" value="F:zinc ion binding"/>
    <property type="evidence" value="ECO:0007669"/>
    <property type="project" value="UniProtKB-KW"/>
</dbReference>
<dbReference type="Gene3D" id="3.30.40.10">
    <property type="entry name" value="Zinc/RING finger domain, C3HC4 (zinc finger)"/>
    <property type="match status" value="2"/>
</dbReference>
<dbReference type="PROSITE" id="PS50089">
    <property type="entry name" value="ZF_RING_2"/>
    <property type="match status" value="1"/>
</dbReference>
<keyword evidence="7" id="KW-0675">Receptor</keyword>
<keyword evidence="3 4" id="KW-0862">Zinc</keyword>
<dbReference type="GO" id="GO:0061630">
    <property type="term" value="F:ubiquitin protein ligase activity"/>
    <property type="evidence" value="ECO:0007669"/>
    <property type="project" value="TreeGrafter"/>
</dbReference>
<keyword evidence="8" id="KW-1185">Reference proteome</keyword>
<dbReference type="SUPFAM" id="SSF49599">
    <property type="entry name" value="TRAF domain-like"/>
    <property type="match status" value="1"/>
</dbReference>
<evidence type="ECO:0000313" key="7">
    <source>
        <dbReference type="EMBL" id="KAI6651493.1"/>
    </source>
</evidence>
<dbReference type="PROSITE" id="PS50145">
    <property type="entry name" value="ZF_TRAF"/>
    <property type="match status" value="1"/>
</dbReference>
<dbReference type="Proteomes" id="UP001165289">
    <property type="component" value="Unassembled WGS sequence"/>
</dbReference>
<evidence type="ECO:0000259" key="6">
    <source>
        <dbReference type="PROSITE" id="PS50145"/>
    </source>
</evidence>
<dbReference type="PANTHER" id="PTHR10131:SF152">
    <property type="entry name" value="TNF RECEPTOR-ASSOCIATED FACTOR 6"/>
    <property type="match status" value="1"/>
</dbReference>
<evidence type="ECO:0000259" key="5">
    <source>
        <dbReference type="PROSITE" id="PS50089"/>
    </source>
</evidence>
<dbReference type="GO" id="GO:0031663">
    <property type="term" value="P:lipopolysaccharide-mediated signaling pathway"/>
    <property type="evidence" value="ECO:0007669"/>
    <property type="project" value="TreeGrafter"/>
</dbReference>
<evidence type="ECO:0000256" key="2">
    <source>
        <dbReference type="ARBA" id="ARBA00022771"/>
    </source>
</evidence>
<reference evidence="7 8" key="1">
    <citation type="journal article" date="2023" name="BMC Biol.">
        <title>The compact genome of the sponge Oopsacas minuta (Hexactinellida) is lacking key metazoan core genes.</title>
        <authorList>
            <person name="Santini S."/>
            <person name="Schenkelaars Q."/>
            <person name="Jourda C."/>
            <person name="Duchesne M."/>
            <person name="Belahbib H."/>
            <person name="Rocher C."/>
            <person name="Selva M."/>
            <person name="Riesgo A."/>
            <person name="Vervoort M."/>
            <person name="Leys S.P."/>
            <person name="Kodjabachian L."/>
            <person name="Le Bivic A."/>
            <person name="Borchiellini C."/>
            <person name="Claverie J.M."/>
            <person name="Renard E."/>
        </authorList>
    </citation>
    <scope>NUCLEOTIDE SEQUENCE [LARGE SCALE GENOMIC DNA]</scope>
    <source>
        <strain evidence="7">SPO-2</strain>
    </source>
</reference>
<dbReference type="InterPro" id="IPR001293">
    <property type="entry name" value="Znf_TRAF"/>
</dbReference>
<dbReference type="Pfam" id="PF13923">
    <property type="entry name" value="zf-C3HC4_2"/>
    <property type="match status" value="1"/>
</dbReference>
<dbReference type="SUPFAM" id="SSF57850">
    <property type="entry name" value="RING/U-box"/>
    <property type="match status" value="1"/>
</dbReference>
<protein>
    <submittedName>
        <fullName evidence="7">TNF receptor-associated factor 6</fullName>
    </submittedName>
</protein>
<name>A0AAV7JR74_9METZ</name>
<evidence type="ECO:0000256" key="3">
    <source>
        <dbReference type="ARBA" id="ARBA00022833"/>
    </source>
</evidence>
<keyword evidence="2 4" id="KW-0863">Zinc-finger</keyword>
<evidence type="ECO:0000313" key="8">
    <source>
        <dbReference type="Proteomes" id="UP001165289"/>
    </source>
</evidence>
<comment type="caution">
    <text evidence="7">The sequence shown here is derived from an EMBL/GenBank/DDBJ whole genome shotgun (WGS) entry which is preliminary data.</text>
</comment>
<dbReference type="InterPro" id="IPR001841">
    <property type="entry name" value="Znf_RING"/>
</dbReference>
<proteinExistence type="predicted"/>
<evidence type="ECO:0000256" key="4">
    <source>
        <dbReference type="PROSITE-ProRule" id="PRU00207"/>
    </source>
</evidence>
<dbReference type="GO" id="GO:0045087">
    <property type="term" value="P:innate immune response"/>
    <property type="evidence" value="ECO:0007669"/>
    <property type="project" value="TreeGrafter"/>
</dbReference>
<dbReference type="InterPro" id="IPR013083">
    <property type="entry name" value="Znf_RING/FYVE/PHD"/>
</dbReference>
<dbReference type="AlphaFoldDB" id="A0AAV7JR74"/>
<dbReference type="PROSITE" id="PS00518">
    <property type="entry name" value="ZF_RING_1"/>
    <property type="match status" value="1"/>
</dbReference>
<dbReference type="PANTHER" id="PTHR10131">
    <property type="entry name" value="TNF RECEPTOR ASSOCIATED FACTOR"/>
    <property type="match status" value="1"/>
</dbReference>
<gene>
    <name evidence="7" type="ORF">LOD99_5101</name>
</gene>
<dbReference type="FunFam" id="3.30.40.10:FF:000179">
    <property type="entry name" value="TNF receptor-associated factor"/>
    <property type="match status" value="1"/>
</dbReference>
<keyword evidence="1 4" id="KW-0479">Metal-binding</keyword>
<dbReference type="EMBL" id="JAKMXF010000303">
    <property type="protein sequence ID" value="KAI6651493.1"/>
    <property type="molecule type" value="Genomic_DNA"/>
</dbReference>
<feature type="zinc finger region" description="TRAF-type" evidence="4">
    <location>
        <begin position="107"/>
        <end position="158"/>
    </location>
</feature>
<accession>A0AAV7JR74</accession>
<dbReference type="InterPro" id="IPR017907">
    <property type="entry name" value="Znf_RING_CS"/>
</dbReference>
<feature type="domain" description="RING-type" evidence="5">
    <location>
        <begin position="24"/>
        <end position="63"/>
    </location>
</feature>
<dbReference type="SMART" id="SM00184">
    <property type="entry name" value="RING"/>
    <property type="match status" value="1"/>
</dbReference>
<dbReference type="GO" id="GO:0043122">
    <property type="term" value="P:regulation of canonical NF-kappaB signal transduction"/>
    <property type="evidence" value="ECO:0007669"/>
    <property type="project" value="TreeGrafter"/>
</dbReference>